<evidence type="ECO:0000313" key="2">
    <source>
        <dbReference type="EMBL" id="TWT48246.1"/>
    </source>
</evidence>
<keyword evidence="3" id="KW-1185">Reference proteome</keyword>
<dbReference type="AlphaFoldDB" id="A0A5C5WBF3"/>
<dbReference type="PANTHER" id="PTHR41368:SF1">
    <property type="entry name" value="PROTEIN YGHO"/>
    <property type="match status" value="1"/>
</dbReference>
<dbReference type="SUPFAM" id="SSF55729">
    <property type="entry name" value="Acyl-CoA N-acyltransferases (Nat)"/>
    <property type="match status" value="1"/>
</dbReference>
<dbReference type="Gene3D" id="3.40.630.30">
    <property type="match status" value="1"/>
</dbReference>
<dbReference type="Proteomes" id="UP000318995">
    <property type="component" value="Unassembled WGS sequence"/>
</dbReference>
<comment type="caution">
    <text evidence="2">The sequence shown here is derived from an EMBL/GenBank/DDBJ whole genome shotgun (WGS) entry which is preliminary data.</text>
</comment>
<dbReference type="PROSITE" id="PS51186">
    <property type="entry name" value="GNAT"/>
    <property type="match status" value="1"/>
</dbReference>
<proteinExistence type="predicted"/>
<evidence type="ECO:0000259" key="1">
    <source>
        <dbReference type="PROSITE" id="PS51186"/>
    </source>
</evidence>
<dbReference type="InterPro" id="IPR016181">
    <property type="entry name" value="Acyl_CoA_acyltransferase"/>
</dbReference>
<dbReference type="OrthoDB" id="9806005at2"/>
<gene>
    <name evidence="2" type="ORF">Pla111_00060</name>
</gene>
<dbReference type="InterPro" id="IPR039968">
    <property type="entry name" value="BcerS-like"/>
</dbReference>
<reference evidence="2 3" key="1">
    <citation type="submission" date="2019-02" db="EMBL/GenBank/DDBJ databases">
        <title>Deep-cultivation of Planctomycetes and their phenomic and genomic characterization uncovers novel biology.</title>
        <authorList>
            <person name="Wiegand S."/>
            <person name="Jogler M."/>
            <person name="Boedeker C."/>
            <person name="Pinto D."/>
            <person name="Vollmers J."/>
            <person name="Rivas-Marin E."/>
            <person name="Kohn T."/>
            <person name="Peeters S.H."/>
            <person name="Heuer A."/>
            <person name="Rast P."/>
            <person name="Oberbeckmann S."/>
            <person name="Bunk B."/>
            <person name="Jeske O."/>
            <person name="Meyerdierks A."/>
            <person name="Storesund J.E."/>
            <person name="Kallscheuer N."/>
            <person name="Luecker S."/>
            <person name="Lage O.M."/>
            <person name="Pohl T."/>
            <person name="Merkel B.J."/>
            <person name="Hornburger P."/>
            <person name="Mueller R.-W."/>
            <person name="Bruemmer F."/>
            <person name="Labrenz M."/>
            <person name="Spormann A.M."/>
            <person name="Op Den Camp H."/>
            <person name="Overmann J."/>
            <person name="Amann R."/>
            <person name="Jetten M.S.M."/>
            <person name="Mascher T."/>
            <person name="Medema M.H."/>
            <person name="Devos D.P."/>
            <person name="Kaster A.-K."/>
            <person name="Ovreas L."/>
            <person name="Rohde M."/>
            <person name="Galperin M.Y."/>
            <person name="Jogler C."/>
        </authorList>
    </citation>
    <scope>NUCLEOTIDE SEQUENCE [LARGE SCALE GENOMIC DNA]</scope>
    <source>
        <strain evidence="2 3">Pla111</strain>
    </source>
</reference>
<dbReference type="EMBL" id="SJPH01000001">
    <property type="protein sequence ID" value="TWT48246.1"/>
    <property type="molecule type" value="Genomic_DNA"/>
</dbReference>
<name>A0A5C5WBF3_9BACT</name>
<sequence length="375" mass="42544">MLRIEPVRTRRQQKVWLSLPWQMNAGDPCWMPPLRHSQKLLAGFGKHPVYEYADAEQWLATRNGKPVGRIAAIHNRAHNECHRENLGFFGFFESENQPETAAALLGAAEAWLAERGLSACRGPVSPTINYELGTLIDGFETPPYMLLPHNPPYYQALIEGCGYGKSQDLYAYRADTSHLGDMKRDTKMESLDNMVRERFGVTVRPMNRSRFKEEVAMFLDIYNLALTKTWGYVPMSPAEVQAMASDLKELIVPELARIAEVEGKPVGVVFGLLDFNPRIKAIDGRLFPFGFIRLLWNKRAINRIRIVSTNVLPEYQSWGVGVSLARSLLQPALDHGVTACEFSWVLETNTLSRKTVEKGGAKRYKTWRVFEKSLV</sequence>
<organism evidence="2 3">
    <name type="scientific">Botrimarina hoheduenensis</name>
    <dbReference type="NCBI Taxonomy" id="2528000"/>
    <lineage>
        <taxon>Bacteria</taxon>
        <taxon>Pseudomonadati</taxon>
        <taxon>Planctomycetota</taxon>
        <taxon>Planctomycetia</taxon>
        <taxon>Pirellulales</taxon>
        <taxon>Lacipirellulaceae</taxon>
        <taxon>Botrimarina</taxon>
    </lineage>
</organism>
<protein>
    <recommendedName>
        <fullName evidence="1">N-acetyltransferase domain-containing protein</fullName>
    </recommendedName>
</protein>
<feature type="domain" description="N-acetyltransferase" evidence="1">
    <location>
        <begin position="201"/>
        <end position="375"/>
    </location>
</feature>
<dbReference type="GO" id="GO:0016747">
    <property type="term" value="F:acyltransferase activity, transferring groups other than amino-acyl groups"/>
    <property type="evidence" value="ECO:0007669"/>
    <property type="project" value="InterPro"/>
</dbReference>
<accession>A0A5C5WBF3</accession>
<dbReference type="PANTHER" id="PTHR41368">
    <property type="entry name" value="PROTEIN YGHO"/>
    <property type="match status" value="1"/>
</dbReference>
<dbReference type="InterPro" id="IPR000182">
    <property type="entry name" value="GNAT_dom"/>
</dbReference>
<evidence type="ECO:0000313" key="3">
    <source>
        <dbReference type="Proteomes" id="UP000318995"/>
    </source>
</evidence>